<dbReference type="GO" id="GO:0043565">
    <property type="term" value="F:sequence-specific DNA binding"/>
    <property type="evidence" value="ECO:0007669"/>
    <property type="project" value="InterPro"/>
</dbReference>
<evidence type="ECO:0000256" key="11">
    <source>
        <dbReference type="PIRSR" id="PIRSR000409-1"/>
    </source>
</evidence>
<evidence type="ECO:0000256" key="2">
    <source>
        <dbReference type="ARBA" id="ARBA00008711"/>
    </source>
</evidence>
<dbReference type="Gene3D" id="1.10.10.60">
    <property type="entry name" value="Homeodomain-like"/>
    <property type="match status" value="1"/>
</dbReference>
<keyword evidence="15" id="KW-1185">Reference proteome</keyword>
<dbReference type="Gene3D" id="3.40.10.10">
    <property type="entry name" value="DNA Methylphosphotriester Repair Domain"/>
    <property type="match status" value="1"/>
</dbReference>
<dbReference type="InterPro" id="IPR018060">
    <property type="entry name" value="HTH_AraC"/>
</dbReference>
<dbReference type="Gene3D" id="3.30.160.70">
    <property type="entry name" value="Methylated DNA-protein cysteine methyltransferase domain"/>
    <property type="match status" value="1"/>
</dbReference>
<evidence type="ECO:0000259" key="13">
    <source>
        <dbReference type="PROSITE" id="PS01124"/>
    </source>
</evidence>
<evidence type="ECO:0000256" key="6">
    <source>
        <dbReference type="ARBA" id="ARBA00022763"/>
    </source>
</evidence>
<dbReference type="InterPro" id="IPR036631">
    <property type="entry name" value="MGMT_N_sf"/>
</dbReference>
<evidence type="ECO:0000313" key="14">
    <source>
        <dbReference type="EMBL" id="PHN04575.1"/>
    </source>
</evidence>
<evidence type="ECO:0000256" key="3">
    <source>
        <dbReference type="ARBA" id="ARBA00022490"/>
    </source>
</evidence>
<dbReference type="PANTHER" id="PTHR10815">
    <property type="entry name" value="METHYLATED-DNA--PROTEIN-CYSTEINE METHYLTRANSFERASE"/>
    <property type="match status" value="1"/>
</dbReference>
<dbReference type="InterPro" id="IPR001497">
    <property type="entry name" value="MethylDNA_cys_MeTrfase_AS"/>
</dbReference>
<proteinExistence type="inferred from homology"/>
<feature type="active site" description="Nucleophile; methyl group acceptor from either O6-methylguanine or O4-methylthymine" evidence="11">
    <location>
        <position position="319"/>
    </location>
</feature>
<dbReference type="NCBIfam" id="TIGR00589">
    <property type="entry name" value="ogt"/>
    <property type="match status" value="1"/>
</dbReference>
<dbReference type="InterPro" id="IPR036388">
    <property type="entry name" value="WH-like_DNA-bd_sf"/>
</dbReference>
<dbReference type="GO" id="GO:0003700">
    <property type="term" value="F:DNA-binding transcription factor activity"/>
    <property type="evidence" value="ECO:0007669"/>
    <property type="project" value="InterPro"/>
</dbReference>
<dbReference type="EMBL" id="PDUD01000025">
    <property type="protein sequence ID" value="PHN04575.1"/>
    <property type="molecule type" value="Genomic_DNA"/>
</dbReference>
<feature type="binding site" evidence="12">
    <location>
        <position position="42"/>
    </location>
    <ligand>
        <name>Zn(2+)</name>
        <dbReference type="ChEBI" id="CHEBI:29105"/>
    </ligand>
</feature>
<comment type="subcellular location">
    <subcellularLocation>
        <location evidence="10">Cytoplasm</location>
    </subcellularLocation>
</comment>
<evidence type="ECO:0000256" key="12">
    <source>
        <dbReference type="PIRSR" id="PIRSR000409-3"/>
    </source>
</evidence>
<evidence type="ECO:0000256" key="1">
    <source>
        <dbReference type="ARBA" id="ARBA00001286"/>
    </source>
</evidence>
<feature type="binding site" evidence="12">
    <location>
        <position position="38"/>
    </location>
    <ligand>
        <name>Zn(2+)</name>
        <dbReference type="ChEBI" id="CHEBI:29105"/>
    </ligand>
</feature>
<dbReference type="OrthoDB" id="9802228at2"/>
<dbReference type="Pfam" id="PF12833">
    <property type="entry name" value="HTH_18"/>
    <property type="match status" value="1"/>
</dbReference>
<reference evidence="14 15" key="1">
    <citation type="submission" date="2017-10" db="EMBL/GenBank/DDBJ databases">
        <title>The draft genome sequence of Lewinella nigricans NBRC 102662.</title>
        <authorList>
            <person name="Wang K."/>
        </authorList>
    </citation>
    <scope>NUCLEOTIDE SEQUENCE [LARGE SCALE GENOMIC DNA]</scope>
    <source>
        <strain evidence="14 15">NBRC 102662</strain>
    </source>
</reference>
<dbReference type="Gene3D" id="1.10.10.10">
    <property type="entry name" value="Winged helix-like DNA-binding domain superfamily/Winged helix DNA-binding domain"/>
    <property type="match status" value="1"/>
</dbReference>
<evidence type="ECO:0000313" key="15">
    <source>
        <dbReference type="Proteomes" id="UP000223913"/>
    </source>
</evidence>
<dbReference type="Pfam" id="PF01035">
    <property type="entry name" value="DNA_binding_1"/>
    <property type="match status" value="1"/>
</dbReference>
<dbReference type="PROSITE" id="PS01124">
    <property type="entry name" value="HTH_ARAC_FAMILY_2"/>
    <property type="match status" value="1"/>
</dbReference>
<dbReference type="Pfam" id="PF02870">
    <property type="entry name" value="Methyltransf_1N"/>
    <property type="match status" value="1"/>
</dbReference>
<comment type="caution">
    <text evidence="14">The sequence shown here is derived from an EMBL/GenBank/DDBJ whole genome shotgun (WGS) entry which is preliminary data.</text>
</comment>
<evidence type="ECO:0000256" key="5">
    <source>
        <dbReference type="ARBA" id="ARBA00022679"/>
    </source>
</evidence>
<dbReference type="PROSITE" id="PS00374">
    <property type="entry name" value="MGMT"/>
    <property type="match status" value="1"/>
</dbReference>
<feature type="active site" description="Nucleophile; methyl group acceptor" evidence="10">
    <location>
        <position position="319"/>
    </location>
</feature>
<feature type="binding site" evidence="12">
    <location>
        <position position="72"/>
    </location>
    <ligand>
        <name>Zn(2+)</name>
        <dbReference type="ChEBI" id="CHEBI:29105"/>
    </ligand>
</feature>
<dbReference type="SUPFAM" id="SSF53155">
    <property type="entry name" value="Methylated DNA-protein cysteine methyltransferase domain"/>
    <property type="match status" value="1"/>
</dbReference>
<comment type="similarity">
    <text evidence="2 10">Belongs to the MGMT family.</text>
</comment>
<sequence>MQVTNSKDIERYYQALVNKDEQFIGTFYVGVKTTGIFCISTCTARKPKFENVEFYTEAKELLQNGYRPCKVCKPTENAFQPPEEVQRAMSLLKRSSDQKVRDYELREAGLSPEKIRRWFNRHHGMTFQAYQRMIRINTAFRSLKKGESVTVSAYDSGYESLSGFGYTFKKMVGSAPDDSKDKAVILITRLTTPLGPMYACATDQGICLLEFTDRRMLETEFHDLQKRLNAIILAGENEHIQQLKTELTEYFAGQRQTFGVPLHFPGTPFQQSVWRALLQIPYGKTRSYQEQAEFLSKPKAVRAVASANGHNRIAIVIPCHRVIGKDGSLTGYAGGLERKRWLLDHERKWAPALQ</sequence>
<dbReference type="FunFam" id="1.10.10.10:FF:000214">
    <property type="entry name" value="Methylated-DNA--protein-cysteine methyltransferase"/>
    <property type="match status" value="1"/>
</dbReference>
<dbReference type="InterPro" id="IPR008332">
    <property type="entry name" value="MethylG_MeTrfase_N"/>
</dbReference>
<evidence type="ECO:0000256" key="8">
    <source>
        <dbReference type="ARBA" id="ARBA00023204"/>
    </source>
</evidence>
<comment type="cofactor">
    <cofactor evidence="12">
        <name>Zn(2+)</name>
        <dbReference type="ChEBI" id="CHEBI:29105"/>
    </cofactor>
    <text evidence="12">Binds 1 zinc ion per subunit.</text>
</comment>
<comment type="miscellaneous">
    <text evidence="10">This enzyme catalyzes only one turnover and therefore is not strictly catalytic. According to one definition, an enzyme is a biocatalyst that acts repeatedly and over many reaction cycles.</text>
</comment>
<feature type="active site" description="Nucleophile; methyl group acceptor from methylphosphotriester" evidence="11">
    <location>
        <position position="38"/>
    </location>
</feature>
<dbReference type="PIRSF" id="PIRSF000409">
    <property type="entry name" value="Ada"/>
    <property type="match status" value="1"/>
</dbReference>
<dbReference type="HAMAP" id="MF_00772">
    <property type="entry name" value="OGT"/>
    <property type="match status" value="1"/>
</dbReference>
<keyword evidence="5 10" id="KW-0808">Transferase</keyword>
<dbReference type="PANTHER" id="PTHR10815:SF5">
    <property type="entry name" value="METHYLATED-DNA--PROTEIN-CYSTEINE METHYLTRANSFERASE"/>
    <property type="match status" value="1"/>
</dbReference>
<dbReference type="Proteomes" id="UP000223913">
    <property type="component" value="Unassembled WGS sequence"/>
</dbReference>
<dbReference type="InterPro" id="IPR016221">
    <property type="entry name" value="Bifunct_regulatory_prot_Ada"/>
</dbReference>
<comment type="catalytic activity">
    <reaction evidence="1 10">
        <text>a 4-O-methyl-thymidine in DNA + L-cysteinyl-[protein] = a thymidine in DNA + S-methyl-L-cysteinyl-[protein]</text>
        <dbReference type="Rhea" id="RHEA:53428"/>
        <dbReference type="Rhea" id="RHEA-COMP:10131"/>
        <dbReference type="Rhea" id="RHEA-COMP:10132"/>
        <dbReference type="Rhea" id="RHEA-COMP:13555"/>
        <dbReference type="Rhea" id="RHEA-COMP:13556"/>
        <dbReference type="ChEBI" id="CHEBI:29950"/>
        <dbReference type="ChEBI" id="CHEBI:82612"/>
        <dbReference type="ChEBI" id="CHEBI:137386"/>
        <dbReference type="ChEBI" id="CHEBI:137387"/>
        <dbReference type="EC" id="2.1.1.63"/>
    </reaction>
</comment>
<dbReference type="SMART" id="SM00342">
    <property type="entry name" value="HTH_ARAC"/>
    <property type="match status" value="1"/>
</dbReference>
<comment type="catalytic activity">
    <reaction evidence="9 10">
        <text>a 6-O-methyl-2'-deoxyguanosine in DNA + L-cysteinyl-[protein] = S-methyl-L-cysteinyl-[protein] + a 2'-deoxyguanosine in DNA</text>
        <dbReference type="Rhea" id="RHEA:24000"/>
        <dbReference type="Rhea" id="RHEA-COMP:10131"/>
        <dbReference type="Rhea" id="RHEA-COMP:10132"/>
        <dbReference type="Rhea" id="RHEA-COMP:11367"/>
        <dbReference type="Rhea" id="RHEA-COMP:11368"/>
        <dbReference type="ChEBI" id="CHEBI:29950"/>
        <dbReference type="ChEBI" id="CHEBI:82612"/>
        <dbReference type="ChEBI" id="CHEBI:85445"/>
        <dbReference type="ChEBI" id="CHEBI:85448"/>
        <dbReference type="EC" id="2.1.1.63"/>
    </reaction>
</comment>
<dbReference type="InterPro" id="IPR014048">
    <property type="entry name" value="MethylDNA_cys_MeTrfase_DNA-bd"/>
</dbReference>
<keyword evidence="7" id="KW-0010">Activator</keyword>
<dbReference type="InterPro" id="IPR004026">
    <property type="entry name" value="Ada_DNA_repair_Zn-bd"/>
</dbReference>
<dbReference type="GO" id="GO:0005737">
    <property type="term" value="C:cytoplasm"/>
    <property type="evidence" value="ECO:0007669"/>
    <property type="project" value="UniProtKB-SubCell"/>
</dbReference>
<dbReference type="InterPro" id="IPR035451">
    <property type="entry name" value="Ada-like_dom_sf"/>
</dbReference>
<accession>A0A2D0N7V7</accession>
<dbReference type="RefSeq" id="WP_099152149.1">
    <property type="nucleotide sequence ID" value="NZ_PDUD01000025.1"/>
</dbReference>
<keyword evidence="12" id="KW-0862">Zinc</keyword>
<evidence type="ECO:0000256" key="4">
    <source>
        <dbReference type="ARBA" id="ARBA00022603"/>
    </source>
</evidence>
<evidence type="ECO:0000256" key="7">
    <source>
        <dbReference type="ARBA" id="ARBA00023159"/>
    </source>
</evidence>
<dbReference type="SUPFAM" id="SSF46767">
    <property type="entry name" value="Methylated DNA-protein cysteine methyltransferase, C-terminal domain"/>
    <property type="match status" value="1"/>
</dbReference>
<evidence type="ECO:0000256" key="10">
    <source>
        <dbReference type="HAMAP-Rule" id="MF_00772"/>
    </source>
</evidence>
<dbReference type="CDD" id="cd06445">
    <property type="entry name" value="ATase"/>
    <property type="match status" value="1"/>
</dbReference>
<keyword evidence="3 10" id="KW-0963">Cytoplasm</keyword>
<keyword evidence="8 10" id="KW-0234">DNA repair</keyword>
<gene>
    <name evidence="14" type="ORF">CRP01_21460</name>
</gene>
<dbReference type="AlphaFoldDB" id="A0A2D0N7V7"/>
<dbReference type="EC" id="2.1.1.63" evidence="10"/>
<dbReference type="GO" id="GO:0032259">
    <property type="term" value="P:methylation"/>
    <property type="evidence" value="ECO:0007669"/>
    <property type="project" value="UniProtKB-KW"/>
</dbReference>
<dbReference type="GO" id="GO:0008270">
    <property type="term" value="F:zinc ion binding"/>
    <property type="evidence" value="ECO:0007669"/>
    <property type="project" value="InterPro"/>
</dbReference>
<dbReference type="SUPFAM" id="SSF57884">
    <property type="entry name" value="Ada DNA repair protein, N-terminal domain (N-Ada 10)"/>
    <property type="match status" value="1"/>
</dbReference>
<dbReference type="InterPro" id="IPR036217">
    <property type="entry name" value="MethylDNA_cys_MeTrfase_DNAb"/>
</dbReference>
<keyword evidence="6 10" id="KW-0227">DNA damage</keyword>
<comment type="function">
    <text evidence="10">Involved in the cellular defense against the biological effects of O6-methylguanine (O6-MeG) and O4-methylthymine (O4-MeT) in DNA. Repairs the methylated nucleobase in DNA by stoichiometrically transferring the methyl group to a cysteine residue in the enzyme. This is a suicide reaction: the enzyme is irreversibly inactivated.</text>
</comment>
<dbReference type="GO" id="GO:0006307">
    <property type="term" value="P:DNA alkylation repair"/>
    <property type="evidence" value="ECO:0007669"/>
    <property type="project" value="UniProtKB-UniRule"/>
</dbReference>
<keyword evidence="12" id="KW-0479">Metal-binding</keyword>
<keyword evidence="4 10" id="KW-0489">Methyltransferase</keyword>
<evidence type="ECO:0000256" key="9">
    <source>
        <dbReference type="ARBA" id="ARBA00049348"/>
    </source>
</evidence>
<dbReference type="InterPro" id="IPR023546">
    <property type="entry name" value="MGMT"/>
</dbReference>
<dbReference type="Pfam" id="PF02805">
    <property type="entry name" value="Ada_Zn_binding"/>
    <property type="match status" value="1"/>
</dbReference>
<organism evidence="14 15">
    <name type="scientific">Flavilitoribacter nigricans (strain ATCC 23147 / DSM 23189 / NBRC 102662 / NCIMB 1420 / SS-2)</name>
    <name type="common">Lewinella nigricans</name>
    <dbReference type="NCBI Taxonomy" id="1122177"/>
    <lineage>
        <taxon>Bacteria</taxon>
        <taxon>Pseudomonadati</taxon>
        <taxon>Bacteroidota</taxon>
        <taxon>Saprospiria</taxon>
        <taxon>Saprospirales</taxon>
        <taxon>Lewinellaceae</taxon>
        <taxon>Flavilitoribacter</taxon>
    </lineage>
</organism>
<feature type="domain" description="HTH araC/xylS-type" evidence="13">
    <location>
        <begin position="106"/>
        <end position="182"/>
    </location>
</feature>
<protein>
    <recommendedName>
        <fullName evidence="10">Methylated-DNA--protein-cysteine methyltransferase</fullName>
        <ecNumber evidence="10">2.1.1.63</ecNumber>
    </recommendedName>
    <alternativeName>
        <fullName evidence="10">6-O-methylguanine-DNA methyltransferase</fullName>
        <shortName evidence="10">MGMT</shortName>
    </alternativeName>
    <alternativeName>
        <fullName evidence="10">O-6-methylguanine-DNA-alkyltransferase</fullName>
    </alternativeName>
</protein>
<dbReference type="GO" id="GO:0003908">
    <property type="term" value="F:methylated-DNA-[protein]-cysteine S-methyltransferase activity"/>
    <property type="evidence" value="ECO:0007669"/>
    <property type="project" value="UniProtKB-UniRule"/>
</dbReference>
<feature type="binding site" evidence="12">
    <location>
        <position position="69"/>
    </location>
    <ligand>
        <name>Zn(2+)</name>
        <dbReference type="ChEBI" id="CHEBI:29105"/>
    </ligand>
</feature>
<name>A0A2D0N7V7_FLAN2</name>